<dbReference type="PANTHER" id="PTHR32091">
    <property type="entry name" value="EUKARYOTIC TRANSLATION INITIATION FACTOR 4B"/>
    <property type="match status" value="1"/>
</dbReference>
<feature type="compositionally biased region" description="Basic and acidic residues" evidence="1">
    <location>
        <begin position="140"/>
        <end position="152"/>
    </location>
</feature>
<dbReference type="GO" id="GO:0003743">
    <property type="term" value="F:translation initiation factor activity"/>
    <property type="evidence" value="ECO:0007669"/>
    <property type="project" value="InterPro"/>
</dbReference>
<feature type="compositionally biased region" description="Basic and acidic residues" evidence="1">
    <location>
        <begin position="276"/>
        <end position="291"/>
    </location>
</feature>
<keyword evidence="3" id="KW-1185">Reference proteome</keyword>
<dbReference type="AlphaFoldDB" id="A0A0E0GRI7"/>
<feature type="compositionally biased region" description="Basic and acidic residues" evidence="1">
    <location>
        <begin position="431"/>
        <end position="443"/>
    </location>
</feature>
<reference evidence="2" key="1">
    <citation type="submission" date="2015-04" db="UniProtKB">
        <authorList>
            <consortium name="EnsemblPlants"/>
        </authorList>
    </citation>
    <scope>IDENTIFICATION</scope>
    <source>
        <strain evidence="2">SL10</strain>
    </source>
</reference>
<feature type="compositionally biased region" description="Basic and acidic residues" evidence="1">
    <location>
        <begin position="312"/>
        <end position="333"/>
    </location>
</feature>
<dbReference type="Gramene" id="ONIVA03G29950.1">
    <property type="protein sequence ID" value="ONIVA03G29950.1"/>
    <property type="gene ID" value="ONIVA03G29950"/>
</dbReference>
<dbReference type="Proteomes" id="UP000006591">
    <property type="component" value="Chromosome 3"/>
</dbReference>
<feature type="region of interest" description="Disordered" evidence="1">
    <location>
        <begin position="366"/>
        <end position="449"/>
    </location>
</feature>
<protein>
    <submittedName>
        <fullName evidence="2">Uncharacterized protein</fullName>
    </submittedName>
</protein>
<feature type="region of interest" description="Disordered" evidence="1">
    <location>
        <begin position="1"/>
        <end position="350"/>
    </location>
</feature>
<dbReference type="EnsemblPlants" id="ONIVA03G29950.1">
    <property type="protein sequence ID" value="ONIVA03G29950.1"/>
    <property type="gene ID" value="ONIVA03G29950"/>
</dbReference>
<dbReference type="eggNOG" id="ENOG502QWFU">
    <property type="taxonomic scope" value="Eukaryota"/>
</dbReference>
<evidence type="ECO:0000313" key="3">
    <source>
        <dbReference type="Proteomes" id="UP000006591"/>
    </source>
</evidence>
<feature type="compositionally biased region" description="Gly residues" evidence="1">
    <location>
        <begin position="102"/>
        <end position="112"/>
    </location>
</feature>
<evidence type="ECO:0000256" key="1">
    <source>
        <dbReference type="SAM" id="MobiDB-lite"/>
    </source>
</evidence>
<evidence type="ECO:0000313" key="2">
    <source>
        <dbReference type="EnsemblPlants" id="ONIVA03G29950.1"/>
    </source>
</evidence>
<dbReference type="OMA" id="IDDWGAG"/>
<name>A0A0E0GRI7_ORYNI</name>
<sequence length="449" mass="48273">MAVASAWAKPGSWALAAEEQDDLPPPPPPVPAADFPSLATAATTKVPKKKKPQPVPLGEFNSTKFVAPAYRGPTQDDLLSLPTGPRERTAEELANATRGFGARWGGAGAGGPRGDDEPRRGGSGPQDFGPSRADEADDWGAGKKPLERRERMGGFGVDSSMSRADDVDDWVSTKRAAAPAPMERRERSVAFGADSHSRADDSASWISNKGYSAAPPPPSDSRRGGPVWGFNRDGGPDADSWERRREEVSGGGSSGGARPRLNLQKRTLPLANGTDGEGKEDKEEEKGEMQPKSRSSNPFGAARPREVVLATKGDDGRKEEEKEKEEEKLEIQPRTRTSNPFGAARPREEVLAAKGEDWRKIDEKLEAMKMREAPPPERRSFGRRGSPVRGEENGSRPLPESHVEGAWKKPDAVQAVGESEDGSDKLNTAEAARKFEEGSDATKETAAAN</sequence>
<reference evidence="2" key="2">
    <citation type="submission" date="2018-04" db="EMBL/GenBank/DDBJ databases">
        <title>OnivRS2 (Oryza nivara Reference Sequence Version 2).</title>
        <authorList>
            <person name="Zhang J."/>
            <person name="Kudrna D."/>
            <person name="Lee S."/>
            <person name="Talag J."/>
            <person name="Rajasekar S."/>
            <person name="Welchert J."/>
            <person name="Hsing Y.-I."/>
            <person name="Wing R.A."/>
        </authorList>
    </citation>
    <scope>NUCLEOTIDE SEQUENCE [LARGE SCALE GENOMIC DNA]</scope>
    <source>
        <strain evidence="2">SL10</strain>
    </source>
</reference>
<dbReference type="PANTHER" id="PTHR32091:SF17">
    <property type="entry name" value="EUKARYOTIC TRANSLATION INITIATION FACTOR 4B3"/>
    <property type="match status" value="1"/>
</dbReference>
<dbReference type="Pfam" id="PF06273">
    <property type="entry name" value="eIF-4B"/>
    <property type="match status" value="2"/>
</dbReference>
<feature type="compositionally biased region" description="Basic and acidic residues" evidence="1">
    <location>
        <begin position="389"/>
        <end position="411"/>
    </location>
</feature>
<dbReference type="HOGENOM" id="CLU_028368_1_0_1"/>
<dbReference type="STRING" id="4536.A0A0E0GRI7"/>
<accession>A0A0E0GRI7</accession>
<dbReference type="GO" id="GO:0003729">
    <property type="term" value="F:mRNA binding"/>
    <property type="evidence" value="ECO:0007669"/>
    <property type="project" value="TreeGrafter"/>
</dbReference>
<dbReference type="InterPro" id="IPR010433">
    <property type="entry name" value="EIF-4B_pln"/>
</dbReference>
<organism evidence="2">
    <name type="scientific">Oryza nivara</name>
    <name type="common">Indian wild rice</name>
    <name type="synonym">Oryza sativa f. spontanea</name>
    <dbReference type="NCBI Taxonomy" id="4536"/>
    <lineage>
        <taxon>Eukaryota</taxon>
        <taxon>Viridiplantae</taxon>
        <taxon>Streptophyta</taxon>
        <taxon>Embryophyta</taxon>
        <taxon>Tracheophyta</taxon>
        <taxon>Spermatophyta</taxon>
        <taxon>Magnoliopsida</taxon>
        <taxon>Liliopsida</taxon>
        <taxon>Poales</taxon>
        <taxon>Poaceae</taxon>
        <taxon>BOP clade</taxon>
        <taxon>Oryzoideae</taxon>
        <taxon>Oryzeae</taxon>
        <taxon>Oryzinae</taxon>
        <taxon>Oryza</taxon>
    </lineage>
</organism>
<feature type="compositionally biased region" description="Basic and acidic residues" evidence="1">
    <location>
        <begin position="366"/>
        <end position="380"/>
    </location>
</feature>
<proteinExistence type="predicted"/>